<dbReference type="InterPro" id="IPR039425">
    <property type="entry name" value="RNA_pol_sigma-70-like"/>
</dbReference>
<dbReference type="InterPro" id="IPR007627">
    <property type="entry name" value="RNA_pol_sigma70_r2"/>
</dbReference>
<keyword evidence="8" id="KW-1185">Reference proteome</keyword>
<feature type="domain" description="RNA polymerase sigma factor 70 region 4 type 2" evidence="6">
    <location>
        <begin position="128"/>
        <end position="178"/>
    </location>
</feature>
<accession>A0A6G9AS51</accession>
<dbReference type="Pfam" id="PF08281">
    <property type="entry name" value="Sigma70_r4_2"/>
    <property type="match status" value="1"/>
</dbReference>
<evidence type="ECO:0000313" key="7">
    <source>
        <dbReference type="EMBL" id="QIP15043.1"/>
    </source>
</evidence>
<dbReference type="Proteomes" id="UP000501802">
    <property type="component" value="Chromosome"/>
</dbReference>
<evidence type="ECO:0000313" key="8">
    <source>
        <dbReference type="Proteomes" id="UP000501802"/>
    </source>
</evidence>
<protein>
    <submittedName>
        <fullName evidence="7">Sigma-70 family RNA polymerase sigma factor</fullName>
    </submittedName>
</protein>
<name>A0A6G9AS51_9BACT</name>
<dbReference type="NCBIfam" id="TIGR02937">
    <property type="entry name" value="sigma70-ECF"/>
    <property type="match status" value="1"/>
</dbReference>
<dbReference type="GO" id="GO:0003677">
    <property type="term" value="F:DNA binding"/>
    <property type="evidence" value="ECO:0007669"/>
    <property type="project" value="InterPro"/>
</dbReference>
<evidence type="ECO:0000259" key="6">
    <source>
        <dbReference type="Pfam" id="PF08281"/>
    </source>
</evidence>
<evidence type="ECO:0000256" key="3">
    <source>
        <dbReference type="ARBA" id="ARBA00023082"/>
    </source>
</evidence>
<dbReference type="InterPro" id="IPR036388">
    <property type="entry name" value="WH-like_DNA-bd_sf"/>
</dbReference>
<dbReference type="InterPro" id="IPR013325">
    <property type="entry name" value="RNA_pol_sigma_r2"/>
</dbReference>
<dbReference type="KEGG" id="spib:G8759_21670"/>
<evidence type="ECO:0000256" key="1">
    <source>
        <dbReference type="ARBA" id="ARBA00010641"/>
    </source>
</evidence>
<dbReference type="EMBL" id="CP050063">
    <property type="protein sequence ID" value="QIP15043.1"/>
    <property type="molecule type" value="Genomic_DNA"/>
</dbReference>
<dbReference type="RefSeq" id="WP_167212314.1">
    <property type="nucleotide sequence ID" value="NZ_CP050063.1"/>
</dbReference>
<gene>
    <name evidence="7" type="ORF">G8759_21670</name>
</gene>
<evidence type="ECO:0000256" key="4">
    <source>
        <dbReference type="ARBA" id="ARBA00023163"/>
    </source>
</evidence>
<dbReference type="GO" id="GO:0006352">
    <property type="term" value="P:DNA-templated transcription initiation"/>
    <property type="evidence" value="ECO:0007669"/>
    <property type="project" value="InterPro"/>
</dbReference>
<feature type="domain" description="RNA polymerase sigma-70 region 2" evidence="5">
    <location>
        <begin position="28"/>
        <end position="93"/>
    </location>
</feature>
<dbReference type="SUPFAM" id="SSF88659">
    <property type="entry name" value="Sigma3 and sigma4 domains of RNA polymerase sigma factors"/>
    <property type="match status" value="1"/>
</dbReference>
<evidence type="ECO:0000256" key="2">
    <source>
        <dbReference type="ARBA" id="ARBA00023015"/>
    </source>
</evidence>
<comment type="similarity">
    <text evidence="1">Belongs to the sigma-70 factor family. ECF subfamily.</text>
</comment>
<dbReference type="CDD" id="cd06171">
    <property type="entry name" value="Sigma70_r4"/>
    <property type="match status" value="1"/>
</dbReference>
<dbReference type="Pfam" id="PF04542">
    <property type="entry name" value="Sigma70_r2"/>
    <property type="match status" value="1"/>
</dbReference>
<keyword evidence="3" id="KW-0731">Sigma factor</keyword>
<dbReference type="InterPro" id="IPR013249">
    <property type="entry name" value="RNA_pol_sigma70_r4_t2"/>
</dbReference>
<evidence type="ECO:0000259" key="5">
    <source>
        <dbReference type="Pfam" id="PF04542"/>
    </source>
</evidence>
<proteinExistence type="inferred from homology"/>
<dbReference type="AlphaFoldDB" id="A0A6G9AS51"/>
<sequence>MSKTIRSDDDLWRLIREDQESAFTQLMERLFASLIHYGRKFSSDKELVQDCVQDVLVDLWMRRTLTQPIQSIRTYLFASVRHSVCRRARQNQRFGSLPSDVEDMPFTISFSVEETWIADEIDRERLHQLNLLMNQLPPRQKEIIYLRYYQGLEKDQIASILDINYQSVSNLLHRALTNLRSQFPTSLPVLFWLYFSFLEN</sequence>
<dbReference type="Gene3D" id="1.10.10.10">
    <property type="entry name" value="Winged helix-like DNA-binding domain superfamily/Winged helix DNA-binding domain"/>
    <property type="match status" value="1"/>
</dbReference>
<reference evidence="7 8" key="1">
    <citation type="submission" date="2020-03" db="EMBL/GenBank/DDBJ databases">
        <authorList>
            <person name="Kim M.K."/>
        </authorList>
    </citation>
    <scope>NUCLEOTIDE SEQUENCE [LARGE SCALE GENOMIC DNA]</scope>
    <source>
        <strain evidence="7 8">BT328</strain>
    </source>
</reference>
<dbReference type="GO" id="GO:0016987">
    <property type="term" value="F:sigma factor activity"/>
    <property type="evidence" value="ECO:0007669"/>
    <property type="project" value="UniProtKB-KW"/>
</dbReference>
<dbReference type="PANTHER" id="PTHR43133">
    <property type="entry name" value="RNA POLYMERASE ECF-TYPE SIGMA FACTO"/>
    <property type="match status" value="1"/>
</dbReference>
<dbReference type="InterPro" id="IPR013324">
    <property type="entry name" value="RNA_pol_sigma_r3/r4-like"/>
</dbReference>
<dbReference type="InterPro" id="IPR014284">
    <property type="entry name" value="RNA_pol_sigma-70_dom"/>
</dbReference>
<keyword evidence="2" id="KW-0805">Transcription regulation</keyword>
<dbReference type="PANTHER" id="PTHR43133:SF46">
    <property type="entry name" value="RNA POLYMERASE SIGMA-70 FACTOR ECF SUBFAMILY"/>
    <property type="match status" value="1"/>
</dbReference>
<keyword evidence="4" id="KW-0804">Transcription</keyword>
<dbReference type="SUPFAM" id="SSF88946">
    <property type="entry name" value="Sigma2 domain of RNA polymerase sigma factors"/>
    <property type="match status" value="1"/>
</dbReference>
<dbReference type="Gene3D" id="1.10.1740.10">
    <property type="match status" value="1"/>
</dbReference>
<organism evidence="7 8">
    <name type="scientific">Spirosoma aureum</name>
    <dbReference type="NCBI Taxonomy" id="2692134"/>
    <lineage>
        <taxon>Bacteria</taxon>
        <taxon>Pseudomonadati</taxon>
        <taxon>Bacteroidota</taxon>
        <taxon>Cytophagia</taxon>
        <taxon>Cytophagales</taxon>
        <taxon>Cytophagaceae</taxon>
        <taxon>Spirosoma</taxon>
    </lineage>
</organism>